<protein>
    <submittedName>
        <fullName evidence="1">Uncharacterized protein</fullName>
    </submittedName>
</protein>
<evidence type="ECO:0000313" key="1">
    <source>
        <dbReference type="EMBL" id="QKE89992.1"/>
    </source>
</evidence>
<dbReference type="KEGG" id="lck:HN018_07975"/>
<proteinExistence type="predicted"/>
<evidence type="ECO:0000313" key="2">
    <source>
        <dbReference type="Proteomes" id="UP000500767"/>
    </source>
</evidence>
<dbReference type="AlphaFoldDB" id="A0A6M8HNT3"/>
<reference evidence="1 2" key="1">
    <citation type="journal article" date="2014" name="World J. Microbiol. Biotechnol.">
        <title>Biodiversity and physiological characteristics of Antarctic and Arctic lichens-associated bacteria.</title>
        <authorList>
            <person name="Lee Y.M."/>
            <person name="Kim E.H."/>
            <person name="Lee H.K."/>
            <person name="Hong S.G."/>
        </authorList>
    </citation>
    <scope>NUCLEOTIDE SEQUENCE [LARGE SCALE GENOMIC DNA]</scope>
    <source>
        <strain evidence="1 2">PAMC 26569</strain>
    </source>
</reference>
<sequence length="49" mass="5044">MRLVFGIILGLAVVVLGGGFLSLGAFPPKPPQHAIHQVLAADKLGAQPQ</sequence>
<dbReference type="Proteomes" id="UP000500767">
    <property type="component" value="Chromosome"/>
</dbReference>
<dbReference type="RefSeq" id="WP_171835038.1">
    <property type="nucleotide sequence ID" value="NZ_CP053708.1"/>
</dbReference>
<name>A0A6M8HNT3_9PROT</name>
<dbReference type="EMBL" id="CP053708">
    <property type="protein sequence ID" value="QKE89992.1"/>
    <property type="molecule type" value="Genomic_DNA"/>
</dbReference>
<accession>A0A6M8HNT3</accession>
<gene>
    <name evidence="1" type="ORF">HN018_07975</name>
</gene>
<keyword evidence="2" id="KW-1185">Reference proteome</keyword>
<organism evidence="1 2">
    <name type="scientific">Lichenicola cladoniae</name>
    <dbReference type="NCBI Taxonomy" id="1484109"/>
    <lineage>
        <taxon>Bacteria</taxon>
        <taxon>Pseudomonadati</taxon>
        <taxon>Pseudomonadota</taxon>
        <taxon>Alphaproteobacteria</taxon>
        <taxon>Acetobacterales</taxon>
        <taxon>Acetobacteraceae</taxon>
        <taxon>Lichenicola</taxon>
    </lineage>
</organism>